<dbReference type="AlphaFoldDB" id="A0A101UQJ8"/>
<dbReference type="SUPFAM" id="SSF48317">
    <property type="entry name" value="Acid phosphatase/Vanadium-dependent haloperoxidase"/>
    <property type="match status" value="1"/>
</dbReference>
<feature type="transmembrane region" description="Helical" evidence="2">
    <location>
        <begin position="112"/>
        <end position="132"/>
    </location>
</feature>
<dbReference type="SMART" id="SM00014">
    <property type="entry name" value="acidPPc"/>
    <property type="match status" value="1"/>
</dbReference>
<dbReference type="PANTHER" id="PTHR14969">
    <property type="entry name" value="SPHINGOSINE-1-PHOSPHATE PHOSPHOHYDROLASE"/>
    <property type="match status" value="1"/>
</dbReference>
<dbReference type="Pfam" id="PF01569">
    <property type="entry name" value="PAP2"/>
    <property type="match status" value="1"/>
</dbReference>
<evidence type="ECO:0000313" key="5">
    <source>
        <dbReference type="Proteomes" id="UP000053260"/>
    </source>
</evidence>
<dbReference type="RefSeq" id="WP_067034319.1">
    <property type="nucleotide sequence ID" value="NZ_KQ949124.1"/>
</dbReference>
<organism evidence="4 5">
    <name type="scientific">Streptomyces dysideae</name>
    <dbReference type="NCBI Taxonomy" id="909626"/>
    <lineage>
        <taxon>Bacteria</taxon>
        <taxon>Bacillati</taxon>
        <taxon>Actinomycetota</taxon>
        <taxon>Actinomycetes</taxon>
        <taxon>Kitasatosporales</taxon>
        <taxon>Streptomycetaceae</taxon>
        <taxon>Streptomyces</taxon>
    </lineage>
</organism>
<keyword evidence="2" id="KW-1133">Transmembrane helix</keyword>
<keyword evidence="2" id="KW-0472">Membrane</keyword>
<dbReference type="Gene3D" id="1.20.144.10">
    <property type="entry name" value="Phosphatidic acid phosphatase type 2/haloperoxidase"/>
    <property type="match status" value="1"/>
</dbReference>
<evidence type="ECO:0000313" key="4">
    <source>
        <dbReference type="EMBL" id="KUO15031.1"/>
    </source>
</evidence>
<feature type="transmembrane region" description="Helical" evidence="2">
    <location>
        <begin position="139"/>
        <end position="159"/>
    </location>
</feature>
<evidence type="ECO:0000259" key="3">
    <source>
        <dbReference type="SMART" id="SM00014"/>
    </source>
</evidence>
<sequence>MAVFVGVLAGSPLLEFDWRLALWRPYKQWPQLRGLLDVLVVAGQRGPTATVAVAWLGWRSWRSRNARPLLVFLTAMALLNVSVGVVKLGTGRLGPSYAHAIGSTEFFRGGDIFPSGHTANSVVIWGTLAYLASHHRRTATVAAALAAVVVGLATVYLGTHWFSDVLGGWAAGALVMLALPHCEPFVERIRVCLSALWARLGAGPGPGVVANTGVSADCGRRGRDGPGGAMATPGPSPAGAAEPGTSYRASASRQVSPAAAAVALHPRAWNERGPPRVSDKW</sequence>
<dbReference type="InterPro" id="IPR036938">
    <property type="entry name" value="PAP2/HPO_sf"/>
</dbReference>
<gene>
    <name evidence="4" type="ORF">AQJ91_43690</name>
</gene>
<reference evidence="4 5" key="1">
    <citation type="submission" date="2015-10" db="EMBL/GenBank/DDBJ databases">
        <title>Draft genome sequence of Streptomyces sp. RV15, isolated from a marine sponge.</title>
        <authorList>
            <person name="Ruckert C."/>
            <person name="Abdelmohsen U.R."/>
            <person name="Winkler A."/>
            <person name="Hentschel U."/>
            <person name="Kalinowski J."/>
            <person name="Kampfer P."/>
            <person name="Glaeser S."/>
        </authorList>
    </citation>
    <scope>NUCLEOTIDE SEQUENCE [LARGE SCALE GENOMIC DNA]</scope>
    <source>
        <strain evidence="4 5">RV15</strain>
    </source>
</reference>
<evidence type="ECO:0000256" key="1">
    <source>
        <dbReference type="SAM" id="MobiDB-lite"/>
    </source>
</evidence>
<dbReference type="PANTHER" id="PTHR14969:SF13">
    <property type="entry name" value="AT30094P"/>
    <property type="match status" value="1"/>
</dbReference>
<dbReference type="EMBL" id="LMXB01000125">
    <property type="protein sequence ID" value="KUO15031.1"/>
    <property type="molecule type" value="Genomic_DNA"/>
</dbReference>
<feature type="domain" description="Phosphatidic acid phosphatase type 2/haloperoxidase" evidence="3">
    <location>
        <begin position="69"/>
        <end position="180"/>
    </location>
</feature>
<dbReference type="InterPro" id="IPR000326">
    <property type="entry name" value="PAP2/HPO"/>
</dbReference>
<protein>
    <recommendedName>
        <fullName evidence="3">Phosphatidic acid phosphatase type 2/haloperoxidase domain-containing protein</fullName>
    </recommendedName>
</protein>
<proteinExistence type="predicted"/>
<name>A0A101UQJ8_9ACTN</name>
<dbReference type="STRING" id="909626.AQJ91_43690"/>
<feature type="compositionally biased region" description="Low complexity" evidence="1">
    <location>
        <begin position="229"/>
        <end position="253"/>
    </location>
</feature>
<keyword evidence="5" id="KW-1185">Reference proteome</keyword>
<dbReference type="Proteomes" id="UP000053260">
    <property type="component" value="Unassembled WGS sequence"/>
</dbReference>
<evidence type="ECO:0000256" key="2">
    <source>
        <dbReference type="SAM" id="Phobius"/>
    </source>
</evidence>
<feature type="transmembrane region" description="Helical" evidence="2">
    <location>
        <begin position="69"/>
        <end position="89"/>
    </location>
</feature>
<keyword evidence="2" id="KW-0812">Transmembrane</keyword>
<accession>A0A101UQJ8</accession>
<feature type="region of interest" description="Disordered" evidence="1">
    <location>
        <begin position="219"/>
        <end position="253"/>
    </location>
</feature>
<comment type="caution">
    <text evidence="4">The sequence shown here is derived from an EMBL/GenBank/DDBJ whole genome shotgun (WGS) entry which is preliminary data.</text>
</comment>